<keyword evidence="3" id="KW-1185">Reference proteome</keyword>
<evidence type="ECO:0000256" key="1">
    <source>
        <dbReference type="SAM" id="MobiDB-lite"/>
    </source>
</evidence>
<evidence type="ECO:0000313" key="2">
    <source>
        <dbReference type="EMBL" id="VDP09194.1"/>
    </source>
</evidence>
<name>A0A183IR43_9BILA</name>
<feature type="compositionally biased region" description="Polar residues" evidence="1">
    <location>
        <begin position="67"/>
        <end position="77"/>
    </location>
</feature>
<sequence length="101" mass="11044">MTVPRTHEEGGGLKTVTSAYKIQAPVTQGTDAIENYTGSVVAQVTKGRAGCWGTEAECEKSVIRTCSLPSASQGRSSTKTTDEDRRNDDEDTSQQRRRYPF</sequence>
<dbReference type="WBParaSite" id="SBAD_0000632601-mRNA-1">
    <property type="protein sequence ID" value="SBAD_0000632601-mRNA-1"/>
    <property type="gene ID" value="SBAD_0000632601"/>
</dbReference>
<proteinExistence type="predicted"/>
<dbReference type="EMBL" id="UZAM01009482">
    <property type="protein sequence ID" value="VDP09194.1"/>
    <property type="molecule type" value="Genomic_DNA"/>
</dbReference>
<organism evidence="4">
    <name type="scientific">Soboliphyme baturini</name>
    <dbReference type="NCBI Taxonomy" id="241478"/>
    <lineage>
        <taxon>Eukaryota</taxon>
        <taxon>Metazoa</taxon>
        <taxon>Ecdysozoa</taxon>
        <taxon>Nematoda</taxon>
        <taxon>Enoplea</taxon>
        <taxon>Dorylaimia</taxon>
        <taxon>Dioctophymatida</taxon>
        <taxon>Dioctophymatoidea</taxon>
        <taxon>Soboliphymatidae</taxon>
        <taxon>Soboliphyme</taxon>
    </lineage>
</organism>
<reference evidence="4" key="1">
    <citation type="submission" date="2016-06" db="UniProtKB">
        <authorList>
            <consortium name="WormBaseParasite"/>
        </authorList>
    </citation>
    <scope>IDENTIFICATION</scope>
</reference>
<reference evidence="2 3" key="2">
    <citation type="submission" date="2018-11" db="EMBL/GenBank/DDBJ databases">
        <authorList>
            <consortium name="Pathogen Informatics"/>
        </authorList>
    </citation>
    <scope>NUCLEOTIDE SEQUENCE [LARGE SCALE GENOMIC DNA]</scope>
</reference>
<protein>
    <submittedName>
        <fullName evidence="2 4">Uncharacterized protein</fullName>
    </submittedName>
</protein>
<evidence type="ECO:0000313" key="3">
    <source>
        <dbReference type="Proteomes" id="UP000270296"/>
    </source>
</evidence>
<evidence type="ECO:0000313" key="4">
    <source>
        <dbReference type="WBParaSite" id="SBAD_0000632601-mRNA-1"/>
    </source>
</evidence>
<gene>
    <name evidence="2" type="ORF">SBAD_LOCUS6090</name>
</gene>
<dbReference type="Proteomes" id="UP000270296">
    <property type="component" value="Unassembled WGS sequence"/>
</dbReference>
<dbReference type="AlphaFoldDB" id="A0A183IR43"/>
<accession>A0A183IR43</accession>
<feature type="region of interest" description="Disordered" evidence="1">
    <location>
        <begin position="67"/>
        <end position="101"/>
    </location>
</feature>